<feature type="compositionally biased region" description="Low complexity" evidence="2">
    <location>
        <begin position="906"/>
        <end position="932"/>
    </location>
</feature>
<dbReference type="InterPro" id="IPR040040">
    <property type="entry name" value="ATG11"/>
</dbReference>
<feature type="compositionally biased region" description="Low complexity" evidence="2">
    <location>
        <begin position="711"/>
        <end position="723"/>
    </location>
</feature>
<dbReference type="Gene3D" id="3.10.20.90">
    <property type="entry name" value="Phosphatidylinositol 3-kinase Catalytic Subunit, Chain A, domain 1"/>
    <property type="match status" value="1"/>
</dbReference>
<dbReference type="PROSITE" id="PS50053">
    <property type="entry name" value="UBIQUITIN_2"/>
    <property type="match status" value="1"/>
</dbReference>
<proteinExistence type="predicted"/>
<organism evidence="4">
    <name type="scientific">Tetraselmis sp. GSL018</name>
    <dbReference type="NCBI Taxonomy" id="582737"/>
    <lineage>
        <taxon>Eukaryota</taxon>
        <taxon>Viridiplantae</taxon>
        <taxon>Chlorophyta</taxon>
        <taxon>core chlorophytes</taxon>
        <taxon>Chlorodendrophyceae</taxon>
        <taxon>Chlorodendrales</taxon>
        <taxon>Chlorodendraceae</taxon>
        <taxon>Tetraselmis</taxon>
    </lineage>
</organism>
<dbReference type="GO" id="GO:0060090">
    <property type="term" value="F:molecular adaptor activity"/>
    <property type="evidence" value="ECO:0007669"/>
    <property type="project" value="TreeGrafter"/>
</dbReference>
<dbReference type="GO" id="GO:0034517">
    <property type="term" value="P:ribophagy"/>
    <property type="evidence" value="ECO:0007669"/>
    <property type="project" value="TreeGrafter"/>
</dbReference>
<evidence type="ECO:0000256" key="2">
    <source>
        <dbReference type="SAM" id="MobiDB-lite"/>
    </source>
</evidence>
<dbReference type="GO" id="GO:1990316">
    <property type="term" value="C:Atg1/ULK1 kinase complex"/>
    <property type="evidence" value="ECO:0007669"/>
    <property type="project" value="TreeGrafter"/>
</dbReference>
<evidence type="ECO:0000313" key="4">
    <source>
        <dbReference type="EMBL" id="JAC79252.1"/>
    </source>
</evidence>
<feature type="compositionally biased region" description="Basic and acidic residues" evidence="2">
    <location>
        <begin position="345"/>
        <end position="359"/>
    </location>
</feature>
<feature type="region of interest" description="Disordered" evidence="2">
    <location>
        <begin position="606"/>
        <end position="648"/>
    </location>
</feature>
<dbReference type="EMBL" id="GBEZ01006122">
    <property type="protein sequence ID" value="JAC79252.1"/>
    <property type="molecule type" value="Transcribed_RNA"/>
</dbReference>
<evidence type="ECO:0000256" key="1">
    <source>
        <dbReference type="ARBA" id="ARBA00023006"/>
    </source>
</evidence>
<keyword evidence="1" id="KW-0072">Autophagy</keyword>
<dbReference type="GO" id="GO:0061709">
    <property type="term" value="P:reticulophagy"/>
    <property type="evidence" value="ECO:0007669"/>
    <property type="project" value="TreeGrafter"/>
</dbReference>
<dbReference type="GO" id="GO:0034045">
    <property type="term" value="C:phagophore assembly site membrane"/>
    <property type="evidence" value="ECO:0007669"/>
    <property type="project" value="TreeGrafter"/>
</dbReference>
<name>A0A061S272_9CHLO</name>
<dbReference type="GO" id="GO:0000422">
    <property type="term" value="P:autophagy of mitochondrion"/>
    <property type="evidence" value="ECO:0007669"/>
    <property type="project" value="TreeGrafter"/>
</dbReference>
<feature type="region of interest" description="Disordered" evidence="2">
    <location>
        <begin position="312"/>
        <end position="359"/>
    </location>
</feature>
<dbReference type="Pfam" id="PF04108">
    <property type="entry name" value="ATG17_like"/>
    <property type="match status" value="1"/>
</dbReference>
<feature type="domain" description="Ubiquitin-like" evidence="3">
    <location>
        <begin position="1"/>
        <end position="60"/>
    </location>
</feature>
<reference evidence="4" key="1">
    <citation type="submission" date="2014-05" db="EMBL/GenBank/DDBJ databases">
        <title>The transcriptome of the halophilic microalga Tetraselmis sp. GSL018 isolated from the Great Salt Lake, Utah.</title>
        <authorList>
            <person name="Jinkerson R.E."/>
            <person name="D'Adamo S."/>
            <person name="Posewitz M.C."/>
        </authorList>
    </citation>
    <scope>NUCLEOTIDE SEQUENCE</scope>
    <source>
        <strain evidence="4">GSL018</strain>
    </source>
</reference>
<dbReference type="AlphaFoldDB" id="A0A061S272"/>
<feature type="region of interest" description="Disordered" evidence="2">
    <location>
        <begin position="512"/>
        <end position="560"/>
    </location>
</feature>
<dbReference type="GO" id="GO:0000045">
    <property type="term" value="P:autophagosome assembly"/>
    <property type="evidence" value="ECO:0007669"/>
    <property type="project" value="InterPro"/>
</dbReference>
<feature type="compositionally biased region" description="Basic and acidic residues" evidence="2">
    <location>
        <begin position="757"/>
        <end position="768"/>
    </location>
</feature>
<feature type="region of interest" description="Disordered" evidence="2">
    <location>
        <begin position="690"/>
        <end position="1099"/>
    </location>
</feature>
<protein>
    <recommendedName>
        <fullName evidence="3">Ubiquitin-like domain-containing protein</fullName>
    </recommendedName>
</protein>
<dbReference type="InterPro" id="IPR000626">
    <property type="entry name" value="Ubiquitin-like_dom"/>
</dbReference>
<dbReference type="InterPro" id="IPR045326">
    <property type="entry name" value="ATG17-like_dom"/>
</dbReference>
<dbReference type="PANTHER" id="PTHR13222">
    <property type="entry name" value="RB1-INDUCIBLE COILED-COIL"/>
    <property type="match status" value="1"/>
</dbReference>
<feature type="compositionally biased region" description="Gly residues" evidence="2">
    <location>
        <begin position="842"/>
        <end position="853"/>
    </location>
</feature>
<dbReference type="InterPro" id="IPR029071">
    <property type="entry name" value="Ubiquitin-like_domsf"/>
</dbReference>
<feature type="compositionally biased region" description="Low complexity" evidence="2">
    <location>
        <begin position="1060"/>
        <end position="1084"/>
    </location>
</feature>
<accession>A0A061S272</accession>
<dbReference type="GO" id="GO:0034727">
    <property type="term" value="P:piecemeal microautophagy of the nucleus"/>
    <property type="evidence" value="ECO:0007669"/>
    <property type="project" value="TreeGrafter"/>
</dbReference>
<sequence length="1099" mass="115235">MLILVAHNGKTLDLDASGGTRVDAVHRALQSLLGVPPHDQILMCSGVRLDANKTLAFYGLPQAREDAAEAGDERKLKDVFLYRRSLLRPDSGPPAPETMPVVPRDNPDSAEPQGPSLGGPEGGAPEAAGLTGSLARRLAEVQSVCAVSSECHRCCKRLLSEQEVQSMAVDAARANAEVHYKYIRRVFFAFMDRYTALHRAQRELLASFDHDMESLSTTRLHPSVATDERRFLADIVPRQKLQELSVNCRAAAEQFAAKVSEAEGIFADLQQRVEALLLRTPRADLDDLGRQFDKVGERLSDELSLAQRLRAELQTSTERERPSPARRSSDGSEALPEAGAEAEAEAERPAGTDEPDKLMEMRRCDADIRAFLERCVESKNYMTGYVHEQLQQISAQQSQIRDMRNKMAVFQEVALKQRAMFSELCVAGRTLAAYRACLAEVIRRHAFQDMFAQQATQLAERMAALREKEASRHDAFRAHVDPYIPAWMQAGLGLRLPPPLCEVNVRQEHGSLPAVTKEDAQLPPREAKQSKLAASIFGEPVSHPRTAPSKETADTGRAEDPKPVDAALEAMQLQNVRLRADLAAHRAAAFLRSMKADPFLRWDAAVSRSTSPPRGPPKATEAADGGVKPSAAPLEPCRQDQSGDEPREAAFAAAMAAKDEVIQKLQEKLSVQGEHLELLSGRVSSLEGRAAAGTSTEFEDHGTARSHGQGSLALSASAKAPSRSAEHVSADVATGDSSVSGGGGLPEGRKIGGPMAVHDDARVNKEQPESSAAPVLGTTDSLATVTAPAEGPALPRSRDPLGGRGSETGTDATAHPFADAEGPAAPERGEGASLAAASGVEGVDGGVVEGVGGAPAAPVEEPQGADGASGADHLSKSAAYSHPEAPEVGSAREEELADPAMGLPGGEAARQAAGGGSSAAAAAAEPEAEASSVPLLGPAPTEQGGCGEGHQSGAEAEQAPTRAPGQLREHRGGAGSIQATQRGGPSADCLSPIGTNQTEGDQQIACDPPPAEDHPAARQTAILPELEGPAEGLPALATRLEQGHSSGMSAPTPEDHAGADKPPAAAAAAVSSAFAGDAGSADSFDTAEEASDEASHAAL</sequence>
<feature type="compositionally biased region" description="Basic and acidic residues" evidence="2">
    <location>
        <begin position="551"/>
        <end position="560"/>
    </location>
</feature>
<dbReference type="PANTHER" id="PTHR13222:SF1">
    <property type="entry name" value="RB1-INDUCIBLE COILED-COIL PROTEIN 1"/>
    <property type="match status" value="1"/>
</dbReference>
<dbReference type="CDD" id="cd17039">
    <property type="entry name" value="Ubl_ubiquitin_like"/>
    <property type="match status" value="1"/>
</dbReference>
<gene>
    <name evidence="4" type="ORF">TSPGSL018_13154</name>
</gene>
<feature type="region of interest" description="Disordered" evidence="2">
    <location>
        <begin position="87"/>
        <end position="128"/>
    </location>
</feature>
<dbReference type="GO" id="GO:0019901">
    <property type="term" value="F:protein kinase binding"/>
    <property type="evidence" value="ECO:0007669"/>
    <property type="project" value="TreeGrafter"/>
</dbReference>
<dbReference type="SUPFAM" id="SSF54236">
    <property type="entry name" value="Ubiquitin-like"/>
    <property type="match status" value="1"/>
</dbReference>
<evidence type="ECO:0000259" key="3">
    <source>
        <dbReference type="PROSITE" id="PS50053"/>
    </source>
</evidence>
<feature type="compositionally biased region" description="Low complexity" evidence="2">
    <location>
        <begin position="854"/>
        <end position="865"/>
    </location>
</feature>
<feature type="compositionally biased region" description="Basic and acidic residues" evidence="2">
    <location>
        <begin position="516"/>
        <end position="529"/>
    </location>
</feature>
<feature type="compositionally biased region" description="Basic and acidic residues" evidence="2">
    <location>
        <begin position="317"/>
        <end position="330"/>
    </location>
</feature>